<keyword evidence="4" id="KW-0808">Transferase</keyword>
<dbReference type="PANTHER" id="PTHR33908">
    <property type="entry name" value="MANNOSYLTRANSFERASE YKCB-RELATED"/>
    <property type="match status" value="1"/>
</dbReference>
<dbReference type="Proteomes" id="UP000033423">
    <property type="component" value="Unassembled WGS sequence"/>
</dbReference>
<keyword evidence="3" id="KW-0328">Glycosyltransferase</keyword>
<evidence type="ECO:0000256" key="4">
    <source>
        <dbReference type="ARBA" id="ARBA00022679"/>
    </source>
</evidence>
<evidence type="ECO:0000256" key="1">
    <source>
        <dbReference type="ARBA" id="ARBA00004651"/>
    </source>
</evidence>
<evidence type="ECO:0000313" key="10">
    <source>
        <dbReference type="EMBL" id="KJU87271.1"/>
    </source>
</evidence>
<reference evidence="10 11" key="1">
    <citation type="submission" date="2015-02" db="EMBL/GenBank/DDBJ databases">
        <title>Single-cell genomics of uncultivated deep-branching MTB reveals a conserved set of magnetosome genes.</title>
        <authorList>
            <person name="Kolinko S."/>
            <person name="Richter M."/>
            <person name="Glockner F.O."/>
            <person name="Brachmann A."/>
            <person name="Schuler D."/>
        </authorList>
    </citation>
    <scope>NUCLEOTIDE SEQUENCE [LARGE SCALE GENOMIC DNA]</scope>
    <source>
        <strain evidence="10">TM-1</strain>
    </source>
</reference>
<sequence>MNPSPSFLKALDSNRDIGKGYQLALISLVVIVPFLVTRLPFYLYYPMVTLTPDSWTYSRPAFNILEGVLPQFDHRTPGYPLFIALVFKLFTGTNLSLVMAQTLLCLGAMLSFVYVTYKYLGIRTALYAALALTAASNTITFVWSETTYMTESLYISFLIISLTCLIRALYSKNALCWVVTSLAMGYTVWIRPSGLFLILPMSLITAYIIKNPYPGRMWLAFVTPFALMMLSLATYNLYTIGSFTLSPFGANNIFAVTMPFMETSKTLPPRVSKAFTDSVQLRVPPNVRDIINNSWDIKELHDAFFAVYPQNLAVTLELKNILPPPPGVATPLMGLYPYMNDIARTSIKAHPLLYAKFVGVMFLYYFLNVTQDEAGLTAKEDIYNPITRYNIYTLISHYNTMKAATTDQNAAIIRQTLNEYAAPFPPQRPFYAMILGKQGTGVKVELLLIRPKETGFQTLSTSYLRYHKLLFKNILWVLLYLLAFFYGIYALCKGRFSDAPALIAVIIGSMPVLSAVLGSLVSVSYIRYSYAAEFCYYLTVALLPTLLLNKTHRGKRKTEISYPL</sequence>
<evidence type="ECO:0000256" key="2">
    <source>
        <dbReference type="ARBA" id="ARBA00022475"/>
    </source>
</evidence>
<feature type="transmembrane region" description="Helical" evidence="8">
    <location>
        <begin position="215"/>
        <end position="238"/>
    </location>
</feature>
<evidence type="ECO:0000256" key="5">
    <source>
        <dbReference type="ARBA" id="ARBA00022692"/>
    </source>
</evidence>
<feature type="transmembrane region" description="Helical" evidence="8">
    <location>
        <begin position="152"/>
        <end position="170"/>
    </location>
</feature>
<keyword evidence="7 8" id="KW-0472">Membrane</keyword>
<comment type="caution">
    <text evidence="10">The sequence shown here is derived from an EMBL/GenBank/DDBJ whole genome shotgun (WGS) entry which is preliminary data.</text>
</comment>
<evidence type="ECO:0000256" key="8">
    <source>
        <dbReference type="SAM" id="Phobius"/>
    </source>
</evidence>
<dbReference type="GO" id="GO:0005886">
    <property type="term" value="C:plasma membrane"/>
    <property type="evidence" value="ECO:0007669"/>
    <property type="project" value="UniProtKB-SubCell"/>
</dbReference>
<keyword evidence="6 8" id="KW-1133">Transmembrane helix</keyword>
<dbReference type="GO" id="GO:0009103">
    <property type="term" value="P:lipopolysaccharide biosynthetic process"/>
    <property type="evidence" value="ECO:0007669"/>
    <property type="project" value="UniProtKB-ARBA"/>
</dbReference>
<feature type="transmembrane region" description="Helical" evidence="8">
    <location>
        <begin position="474"/>
        <end position="492"/>
    </location>
</feature>
<protein>
    <submittedName>
        <fullName evidence="10">Membrane protein</fullName>
    </submittedName>
</protein>
<dbReference type="InterPro" id="IPR050297">
    <property type="entry name" value="LipidA_mod_glycosyltrf_83"/>
</dbReference>
<evidence type="ECO:0000256" key="3">
    <source>
        <dbReference type="ARBA" id="ARBA00022676"/>
    </source>
</evidence>
<evidence type="ECO:0000259" key="9">
    <source>
        <dbReference type="Pfam" id="PF13231"/>
    </source>
</evidence>
<evidence type="ECO:0000313" key="11">
    <source>
        <dbReference type="Proteomes" id="UP000033423"/>
    </source>
</evidence>
<dbReference type="Pfam" id="PF13231">
    <property type="entry name" value="PMT_2"/>
    <property type="match status" value="1"/>
</dbReference>
<dbReference type="EMBL" id="LACI01000241">
    <property type="protein sequence ID" value="KJU87271.1"/>
    <property type="molecule type" value="Genomic_DNA"/>
</dbReference>
<dbReference type="InterPro" id="IPR038731">
    <property type="entry name" value="RgtA/B/C-like"/>
</dbReference>
<feature type="transmembrane region" description="Helical" evidence="8">
    <location>
        <begin position="499"/>
        <end position="522"/>
    </location>
</feature>
<feature type="domain" description="Glycosyltransferase RgtA/B/C/D-like" evidence="9">
    <location>
        <begin position="75"/>
        <end position="233"/>
    </location>
</feature>
<keyword evidence="5 8" id="KW-0812">Transmembrane</keyword>
<feature type="transmembrane region" description="Helical" evidence="8">
    <location>
        <begin position="95"/>
        <end position="117"/>
    </location>
</feature>
<feature type="transmembrane region" description="Helical" evidence="8">
    <location>
        <begin position="528"/>
        <end position="548"/>
    </location>
</feature>
<gene>
    <name evidence="10" type="ORF">MBAV_000519</name>
</gene>
<feature type="transmembrane region" description="Helical" evidence="8">
    <location>
        <begin position="182"/>
        <end position="209"/>
    </location>
</feature>
<dbReference type="AlphaFoldDB" id="A0A0F3GZF3"/>
<evidence type="ECO:0000256" key="7">
    <source>
        <dbReference type="ARBA" id="ARBA00023136"/>
    </source>
</evidence>
<comment type="subcellular location">
    <subcellularLocation>
        <location evidence="1">Cell membrane</location>
        <topology evidence="1">Multi-pass membrane protein</topology>
    </subcellularLocation>
</comment>
<dbReference type="PANTHER" id="PTHR33908:SF11">
    <property type="entry name" value="MEMBRANE PROTEIN"/>
    <property type="match status" value="1"/>
</dbReference>
<proteinExistence type="predicted"/>
<keyword evidence="11" id="KW-1185">Reference proteome</keyword>
<keyword evidence="2" id="KW-1003">Cell membrane</keyword>
<organism evidence="10 11">
    <name type="scientific">Candidatus Magnetobacterium bavaricum</name>
    <dbReference type="NCBI Taxonomy" id="29290"/>
    <lineage>
        <taxon>Bacteria</taxon>
        <taxon>Pseudomonadati</taxon>
        <taxon>Nitrospirota</taxon>
        <taxon>Thermodesulfovibrionia</taxon>
        <taxon>Thermodesulfovibrionales</taxon>
        <taxon>Candidatus Magnetobacteriaceae</taxon>
        <taxon>Candidatus Magnetobacterium</taxon>
    </lineage>
</organism>
<dbReference type="GO" id="GO:0016763">
    <property type="term" value="F:pentosyltransferase activity"/>
    <property type="evidence" value="ECO:0007669"/>
    <property type="project" value="TreeGrafter"/>
</dbReference>
<feature type="transmembrane region" description="Helical" evidence="8">
    <location>
        <begin position="124"/>
        <end position="146"/>
    </location>
</feature>
<accession>A0A0F3GZF3</accession>
<feature type="transmembrane region" description="Helical" evidence="8">
    <location>
        <begin position="21"/>
        <end position="45"/>
    </location>
</feature>
<name>A0A0F3GZF3_9BACT</name>
<evidence type="ECO:0000256" key="6">
    <source>
        <dbReference type="ARBA" id="ARBA00022989"/>
    </source>
</evidence>